<dbReference type="GO" id="GO:0005198">
    <property type="term" value="F:structural molecule activity"/>
    <property type="evidence" value="ECO:0007669"/>
    <property type="project" value="InterPro"/>
</dbReference>
<dbReference type="GeneTree" id="ENSGT00940000155232"/>
<dbReference type="Ensembl" id="ENSCLMT00005019022.1">
    <property type="protein sequence ID" value="ENSCLMP00005018012.1"/>
    <property type="gene ID" value="ENSCLMG00005009171.1"/>
</dbReference>
<protein>
    <submittedName>
        <fullName evidence="11">Claudin 10</fullName>
    </submittedName>
</protein>
<evidence type="ECO:0000256" key="2">
    <source>
        <dbReference type="ARBA" id="ARBA00004651"/>
    </source>
</evidence>
<accession>A0A8C2XGJ5</accession>
<keyword evidence="4" id="KW-0796">Tight junction</keyword>
<dbReference type="InterPro" id="IPR004031">
    <property type="entry name" value="PMP22/EMP/MP20/Claudin"/>
</dbReference>
<dbReference type="Pfam" id="PF00822">
    <property type="entry name" value="PMP22_Claudin"/>
    <property type="match status" value="1"/>
</dbReference>
<reference evidence="11" key="2">
    <citation type="submission" date="2025-09" db="UniProtKB">
        <authorList>
            <consortium name="Ensembl"/>
        </authorList>
    </citation>
    <scope>IDENTIFICATION</scope>
</reference>
<evidence type="ECO:0000256" key="3">
    <source>
        <dbReference type="ARBA" id="ARBA00008295"/>
    </source>
</evidence>
<comment type="subcellular location">
    <subcellularLocation>
        <location evidence="1">Cell junction</location>
        <location evidence="1">Tight junction</location>
    </subcellularLocation>
    <subcellularLocation>
        <location evidence="2">Cell membrane</location>
        <topology evidence="2">Multi-pass membrane protein</topology>
    </subcellularLocation>
</comment>
<feature type="transmembrane region" description="Helical" evidence="10">
    <location>
        <begin position="81"/>
        <end position="102"/>
    </location>
</feature>
<keyword evidence="6 10" id="KW-0812">Transmembrane</keyword>
<keyword evidence="8 10" id="KW-1133">Transmembrane helix</keyword>
<evidence type="ECO:0000256" key="7">
    <source>
        <dbReference type="ARBA" id="ARBA00022949"/>
    </source>
</evidence>
<dbReference type="InterPro" id="IPR006187">
    <property type="entry name" value="Claudin"/>
</dbReference>
<dbReference type="GO" id="GO:0005886">
    <property type="term" value="C:plasma membrane"/>
    <property type="evidence" value="ECO:0007669"/>
    <property type="project" value="UniProtKB-SubCell"/>
</dbReference>
<keyword evidence="9 10" id="KW-0472">Membrane</keyword>
<evidence type="ECO:0000313" key="11">
    <source>
        <dbReference type="Ensembl" id="ENSCLMP00005018012.1"/>
    </source>
</evidence>
<evidence type="ECO:0000256" key="8">
    <source>
        <dbReference type="ARBA" id="ARBA00022989"/>
    </source>
</evidence>
<keyword evidence="5" id="KW-1003">Cell membrane</keyword>
<sequence length="224" mass="24749">IGNLMFLEISAYIFTTSGWLLVSSTLPTEYWKIHTADGAVAATVANFSNLGKICVTDLPGVSNCKDFPSSLALEGQLAVPFLLHACLLTGYFLTFLLVLVINTSANSSSWNYLCNISFSLYAHWITTEFFDSVFYWSLSVWELGAALYICWSGSFLCILGGSIPEGSFTKRQICDKISIYNSAASHSHISSDLRGQAKSVNQSLPPQYSNSSRMHHFDKICMFD</sequence>
<evidence type="ECO:0000256" key="4">
    <source>
        <dbReference type="ARBA" id="ARBA00022427"/>
    </source>
</evidence>
<name>A0A8C2XGJ5_CYCLU</name>
<dbReference type="Proteomes" id="UP000694565">
    <property type="component" value="Unplaced"/>
</dbReference>
<evidence type="ECO:0000256" key="6">
    <source>
        <dbReference type="ARBA" id="ARBA00022692"/>
    </source>
</evidence>
<evidence type="ECO:0000256" key="9">
    <source>
        <dbReference type="ARBA" id="ARBA00023136"/>
    </source>
</evidence>
<evidence type="ECO:0000256" key="10">
    <source>
        <dbReference type="SAM" id="Phobius"/>
    </source>
</evidence>
<dbReference type="GO" id="GO:0005923">
    <property type="term" value="C:bicellular tight junction"/>
    <property type="evidence" value="ECO:0007669"/>
    <property type="project" value="UniProtKB-SubCell"/>
</dbReference>
<dbReference type="Gene3D" id="1.20.140.150">
    <property type="match status" value="1"/>
</dbReference>
<organism evidence="11 12">
    <name type="scientific">Cyclopterus lumpus</name>
    <name type="common">Lumpsucker</name>
    <dbReference type="NCBI Taxonomy" id="8103"/>
    <lineage>
        <taxon>Eukaryota</taxon>
        <taxon>Metazoa</taxon>
        <taxon>Chordata</taxon>
        <taxon>Craniata</taxon>
        <taxon>Vertebrata</taxon>
        <taxon>Euteleostomi</taxon>
        <taxon>Actinopterygii</taxon>
        <taxon>Neopterygii</taxon>
        <taxon>Teleostei</taxon>
        <taxon>Neoteleostei</taxon>
        <taxon>Acanthomorphata</taxon>
        <taxon>Eupercaria</taxon>
        <taxon>Perciformes</taxon>
        <taxon>Cottioidei</taxon>
        <taxon>Cottales</taxon>
        <taxon>Cyclopteridae</taxon>
        <taxon>Cyclopterus</taxon>
    </lineage>
</organism>
<dbReference type="PANTHER" id="PTHR12002">
    <property type="entry name" value="CLAUDIN"/>
    <property type="match status" value="1"/>
</dbReference>
<evidence type="ECO:0000313" key="12">
    <source>
        <dbReference type="Proteomes" id="UP000694565"/>
    </source>
</evidence>
<reference evidence="11" key="1">
    <citation type="submission" date="2025-08" db="UniProtKB">
        <authorList>
            <consortium name="Ensembl"/>
        </authorList>
    </citation>
    <scope>IDENTIFICATION</scope>
</reference>
<keyword evidence="12" id="KW-1185">Reference proteome</keyword>
<evidence type="ECO:0000256" key="5">
    <source>
        <dbReference type="ARBA" id="ARBA00022475"/>
    </source>
</evidence>
<comment type="similarity">
    <text evidence="3">Belongs to the claudin family.</text>
</comment>
<feature type="transmembrane region" description="Helical" evidence="10">
    <location>
        <begin position="109"/>
        <end position="125"/>
    </location>
</feature>
<dbReference type="AlphaFoldDB" id="A0A8C2XGJ5"/>
<keyword evidence="7" id="KW-0965">Cell junction</keyword>
<evidence type="ECO:0000256" key="1">
    <source>
        <dbReference type="ARBA" id="ARBA00004435"/>
    </source>
</evidence>
<proteinExistence type="inferred from homology"/>
<feature type="transmembrane region" description="Helical" evidence="10">
    <location>
        <begin position="145"/>
        <end position="163"/>
    </location>
</feature>